<dbReference type="EMBL" id="CP048209">
    <property type="protein sequence ID" value="QHT62193.1"/>
    <property type="molecule type" value="Genomic_DNA"/>
</dbReference>
<dbReference type="GO" id="GO:0003700">
    <property type="term" value="F:DNA-binding transcription factor activity"/>
    <property type="evidence" value="ECO:0007669"/>
    <property type="project" value="InterPro"/>
</dbReference>
<evidence type="ECO:0000259" key="2">
    <source>
        <dbReference type="PROSITE" id="PS50937"/>
    </source>
</evidence>
<dbReference type="Proteomes" id="UP000476064">
    <property type="component" value="Chromosome"/>
</dbReference>
<dbReference type="SUPFAM" id="SSF46955">
    <property type="entry name" value="Putative DNA-binding domain"/>
    <property type="match status" value="1"/>
</dbReference>
<name>A0A6C0G2M4_9BACL</name>
<evidence type="ECO:0000313" key="4">
    <source>
        <dbReference type="Proteomes" id="UP000476064"/>
    </source>
</evidence>
<dbReference type="PANTHER" id="PTHR30204">
    <property type="entry name" value="REDOX-CYCLING DRUG-SENSING TRANSCRIPTIONAL ACTIVATOR SOXR"/>
    <property type="match status" value="1"/>
</dbReference>
<dbReference type="SMART" id="SM00422">
    <property type="entry name" value="HTH_MERR"/>
    <property type="match status" value="1"/>
</dbReference>
<dbReference type="PRINTS" id="PR00040">
    <property type="entry name" value="HTHMERR"/>
</dbReference>
<dbReference type="PROSITE" id="PS50937">
    <property type="entry name" value="HTH_MERR_2"/>
    <property type="match status" value="1"/>
</dbReference>
<dbReference type="Gene3D" id="1.10.1660.10">
    <property type="match status" value="1"/>
</dbReference>
<reference evidence="3 4" key="1">
    <citation type="submission" date="2020-01" db="EMBL/GenBank/DDBJ databases">
        <title>Paenibacillus sp. nov., isolated from tomato rhizosphere.</title>
        <authorList>
            <person name="Weon H.-Y."/>
            <person name="Lee S.A."/>
        </authorList>
    </citation>
    <scope>NUCLEOTIDE SEQUENCE [LARGE SCALE GENOMIC DNA]</scope>
    <source>
        <strain evidence="3 4">12200R-189</strain>
    </source>
</reference>
<keyword evidence="4" id="KW-1185">Reference proteome</keyword>
<dbReference type="PANTHER" id="PTHR30204:SF90">
    <property type="entry name" value="HTH-TYPE TRANSCRIPTIONAL ACTIVATOR MTA"/>
    <property type="match status" value="1"/>
</dbReference>
<dbReference type="RefSeq" id="WP_162358627.1">
    <property type="nucleotide sequence ID" value="NZ_CP048209.1"/>
</dbReference>
<dbReference type="InterPro" id="IPR000551">
    <property type="entry name" value="MerR-type_HTH_dom"/>
</dbReference>
<dbReference type="KEGG" id="plyc:GXP70_20880"/>
<accession>A0A6C0G2M4</accession>
<evidence type="ECO:0000313" key="3">
    <source>
        <dbReference type="EMBL" id="QHT62193.1"/>
    </source>
</evidence>
<feature type="domain" description="HTH merR-type" evidence="2">
    <location>
        <begin position="4"/>
        <end position="73"/>
    </location>
</feature>
<organism evidence="3 4">
    <name type="scientific">Paenibacillus lycopersici</name>
    <dbReference type="NCBI Taxonomy" id="2704462"/>
    <lineage>
        <taxon>Bacteria</taxon>
        <taxon>Bacillati</taxon>
        <taxon>Bacillota</taxon>
        <taxon>Bacilli</taxon>
        <taxon>Bacillales</taxon>
        <taxon>Paenibacillaceae</taxon>
        <taxon>Paenibacillus</taxon>
    </lineage>
</organism>
<protein>
    <submittedName>
        <fullName evidence="3">MerR family transcriptional regulator</fullName>
    </submittedName>
</protein>
<sequence>MQRTWKVGQLAKLTGLTVRTLRFYDNIGLFSPSAFSDSGHRLYNEADISRLHQILALKELNLSLDEVRMVLSGGEYGPADIVAQQMERARETIRVQQKLLGELEHVASLMETKDGLSVDDFIGLLHTMKRSHEKFFFERKKGWENKLDRLGDFLSDGLDHADDNNGGGN</sequence>
<gene>
    <name evidence="3" type="ORF">GXP70_20880</name>
</gene>
<dbReference type="InterPro" id="IPR047057">
    <property type="entry name" value="MerR_fam"/>
</dbReference>
<dbReference type="Pfam" id="PF13411">
    <property type="entry name" value="MerR_1"/>
    <property type="match status" value="1"/>
</dbReference>
<keyword evidence="1" id="KW-0238">DNA-binding</keyword>
<evidence type="ECO:0000256" key="1">
    <source>
        <dbReference type="ARBA" id="ARBA00023125"/>
    </source>
</evidence>
<dbReference type="AlphaFoldDB" id="A0A6C0G2M4"/>
<dbReference type="PROSITE" id="PS00552">
    <property type="entry name" value="HTH_MERR_1"/>
    <property type="match status" value="1"/>
</dbReference>
<proteinExistence type="predicted"/>
<dbReference type="InterPro" id="IPR009061">
    <property type="entry name" value="DNA-bd_dom_put_sf"/>
</dbReference>
<dbReference type="GO" id="GO:0003677">
    <property type="term" value="F:DNA binding"/>
    <property type="evidence" value="ECO:0007669"/>
    <property type="project" value="UniProtKB-KW"/>
</dbReference>